<dbReference type="OrthoDB" id="9812295at2"/>
<name>A0A4R9K8T7_9LEPT</name>
<dbReference type="Gene3D" id="3.40.50.360">
    <property type="match status" value="1"/>
</dbReference>
<sequence>MKIALISGSQRKSSQSTKVANFCKGILNDKGISDTSVFDLGETPLPIWEPGMWQKDSEIKSLWKSVSKDLVSSDGFVIICPEYSGMASPALKNLFLYFSGEDLAHKPALIITVSSGLGGSYPNSELRASSYKNTRVVYIPDHVIVRYAEKVLNATTANSEDDERIRARIDYSLDILVEYVKALQYVRSSKVIDLKKFATGM</sequence>
<dbReference type="AlphaFoldDB" id="A0A4R9K8T7"/>
<feature type="domain" description="NADPH-dependent FMN reductase-like" evidence="1">
    <location>
        <begin position="1"/>
        <end position="147"/>
    </location>
</feature>
<dbReference type="PANTHER" id="PTHR30543:SF31">
    <property type="entry name" value="NADPH-DEPENDENT AZOREDUCTASE AZR"/>
    <property type="match status" value="1"/>
</dbReference>
<protein>
    <submittedName>
        <fullName evidence="2">NADPH-dependent oxidoreductase</fullName>
    </submittedName>
</protein>
<dbReference type="InterPro" id="IPR029039">
    <property type="entry name" value="Flavoprotein-like_sf"/>
</dbReference>
<dbReference type="SUPFAM" id="SSF52218">
    <property type="entry name" value="Flavoproteins"/>
    <property type="match status" value="1"/>
</dbReference>
<dbReference type="GO" id="GO:0010181">
    <property type="term" value="F:FMN binding"/>
    <property type="evidence" value="ECO:0007669"/>
    <property type="project" value="TreeGrafter"/>
</dbReference>
<dbReference type="GO" id="GO:0016491">
    <property type="term" value="F:oxidoreductase activity"/>
    <property type="evidence" value="ECO:0007669"/>
    <property type="project" value="InterPro"/>
</dbReference>
<evidence type="ECO:0000313" key="3">
    <source>
        <dbReference type="Proteomes" id="UP000297693"/>
    </source>
</evidence>
<dbReference type="GO" id="GO:0005829">
    <property type="term" value="C:cytosol"/>
    <property type="evidence" value="ECO:0007669"/>
    <property type="project" value="TreeGrafter"/>
</dbReference>
<dbReference type="PANTHER" id="PTHR30543">
    <property type="entry name" value="CHROMATE REDUCTASE"/>
    <property type="match status" value="1"/>
</dbReference>
<reference evidence="2" key="1">
    <citation type="journal article" date="2019" name="PLoS Negl. Trop. Dis.">
        <title>Revisiting the worldwide diversity of Leptospira species in the environment.</title>
        <authorList>
            <person name="Vincent A.T."/>
            <person name="Schiettekatte O."/>
            <person name="Bourhy P."/>
            <person name="Veyrier F.J."/>
            <person name="Picardeau M."/>
        </authorList>
    </citation>
    <scope>NUCLEOTIDE SEQUENCE [LARGE SCALE GENOMIC DNA]</scope>
    <source>
        <strain evidence="2">201702476</strain>
    </source>
</reference>
<dbReference type="RefSeq" id="WP_135622322.1">
    <property type="nucleotide sequence ID" value="NZ_RQGD01000014.1"/>
</dbReference>
<dbReference type="Pfam" id="PF03358">
    <property type="entry name" value="FMN_red"/>
    <property type="match status" value="1"/>
</dbReference>
<keyword evidence="3" id="KW-1185">Reference proteome</keyword>
<organism evidence="2 3">
    <name type="scientific">Leptospira ognonensis</name>
    <dbReference type="NCBI Taxonomy" id="2484945"/>
    <lineage>
        <taxon>Bacteria</taxon>
        <taxon>Pseudomonadati</taxon>
        <taxon>Spirochaetota</taxon>
        <taxon>Spirochaetia</taxon>
        <taxon>Leptospirales</taxon>
        <taxon>Leptospiraceae</taxon>
        <taxon>Leptospira</taxon>
    </lineage>
</organism>
<comment type="caution">
    <text evidence="2">The sequence shown here is derived from an EMBL/GenBank/DDBJ whole genome shotgun (WGS) entry which is preliminary data.</text>
</comment>
<evidence type="ECO:0000313" key="2">
    <source>
        <dbReference type="EMBL" id="TGL61820.1"/>
    </source>
</evidence>
<evidence type="ECO:0000259" key="1">
    <source>
        <dbReference type="Pfam" id="PF03358"/>
    </source>
</evidence>
<dbReference type="InterPro" id="IPR050712">
    <property type="entry name" value="NAD(P)H-dep_reductase"/>
</dbReference>
<dbReference type="InterPro" id="IPR005025">
    <property type="entry name" value="FMN_Rdtase-like_dom"/>
</dbReference>
<dbReference type="EMBL" id="RQGD01000014">
    <property type="protein sequence ID" value="TGL61820.1"/>
    <property type="molecule type" value="Genomic_DNA"/>
</dbReference>
<dbReference type="Proteomes" id="UP000297693">
    <property type="component" value="Unassembled WGS sequence"/>
</dbReference>
<accession>A0A4R9K8T7</accession>
<gene>
    <name evidence="2" type="ORF">EHQ58_04185</name>
</gene>
<proteinExistence type="predicted"/>